<sequence>MNDVPLAEQRSPVEDGNVTSANSPENLGLTPAGSTMKPPLLHSSTPDAGSAKISPRGADGGRALRKYIAGLYPTFQPDDAVESCR</sequence>
<evidence type="ECO:0000256" key="1">
    <source>
        <dbReference type="SAM" id="MobiDB-lite"/>
    </source>
</evidence>
<protein>
    <submittedName>
        <fullName evidence="2">Uncharacterized protein</fullName>
    </submittedName>
</protein>
<dbReference type="Proteomes" id="UP000324222">
    <property type="component" value="Unassembled WGS sequence"/>
</dbReference>
<feature type="region of interest" description="Disordered" evidence="1">
    <location>
        <begin position="1"/>
        <end position="59"/>
    </location>
</feature>
<accession>A0A5B7GFJ6</accession>
<reference evidence="2 3" key="1">
    <citation type="submission" date="2019-05" db="EMBL/GenBank/DDBJ databases">
        <title>Another draft genome of Portunus trituberculatus and its Hox gene families provides insights of decapod evolution.</title>
        <authorList>
            <person name="Jeong J.-H."/>
            <person name="Song I."/>
            <person name="Kim S."/>
            <person name="Choi T."/>
            <person name="Kim D."/>
            <person name="Ryu S."/>
            <person name="Kim W."/>
        </authorList>
    </citation>
    <scope>NUCLEOTIDE SEQUENCE [LARGE SCALE GENOMIC DNA]</scope>
    <source>
        <tissue evidence="2">Muscle</tissue>
    </source>
</reference>
<organism evidence="2 3">
    <name type="scientific">Portunus trituberculatus</name>
    <name type="common">Swimming crab</name>
    <name type="synonym">Neptunus trituberculatus</name>
    <dbReference type="NCBI Taxonomy" id="210409"/>
    <lineage>
        <taxon>Eukaryota</taxon>
        <taxon>Metazoa</taxon>
        <taxon>Ecdysozoa</taxon>
        <taxon>Arthropoda</taxon>
        <taxon>Crustacea</taxon>
        <taxon>Multicrustacea</taxon>
        <taxon>Malacostraca</taxon>
        <taxon>Eumalacostraca</taxon>
        <taxon>Eucarida</taxon>
        <taxon>Decapoda</taxon>
        <taxon>Pleocyemata</taxon>
        <taxon>Brachyura</taxon>
        <taxon>Eubrachyura</taxon>
        <taxon>Portunoidea</taxon>
        <taxon>Portunidae</taxon>
        <taxon>Portuninae</taxon>
        <taxon>Portunus</taxon>
    </lineage>
</organism>
<name>A0A5B7GFJ6_PORTR</name>
<dbReference type="EMBL" id="VSRR010013722">
    <property type="protein sequence ID" value="MPC56135.1"/>
    <property type="molecule type" value="Genomic_DNA"/>
</dbReference>
<proteinExistence type="predicted"/>
<gene>
    <name evidence="2" type="ORF">E2C01_050088</name>
</gene>
<evidence type="ECO:0000313" key="3">
    <source>
        <dbReference type="Proteomes" id="UP000324222"/>
    </source>
</evidence>
<keyword evidence="3" id="KW-1185">Reference proteome</keyword>
<dbReference type="AlphaFoldDB" id="A0A5B7GFJ6"/>
<evidence type="ECO:0000313" key="2">
    <source>
        <dbReference type="EMBL" id="MPC56135.1"/>
    </source>
</evidence>
<comment type="caution">
    <text evidence="2">The sequence shown here is derived from an EMBL/GenBank/DDBJ whole genome shotgun (WGS) entry which is preliminary data.</text>
</comment>